<proteinExistence type="predicted"/>
<dbReference type="Proteomes" id="UP001732700">
    <property type="component" value="Chromosome 3C"/>
</dbReference>
<protein>
    <submittedName>
        <fullName evidence="1">Uncharacterized protein</fullName>
    </submittedName>
</protein>
<evidence type="ECO:0000313" key="2">
    <source>
        <dbReference type="Proteomes" id="UP001732700"/>
    </source>
</evidence>
<dbReference type="EnsemblPlants" id="AVESA.00010b.r2.3CG0458580.1">
    <property type="protein sequence ID" value="AVESA.00010b.r2.3CG0458580.1.CDS.1"/>
    <property type="gene ID" value="AVESA.00010b.r2.3CG0458580"/>
</dbReference>
<evidence type="ECO:0000313" key="1">
    <source>
        <dbReference type="EnsemblPlants" id="AVESA.00010b.r2.3CG0458580.1.CDS.1"/>
    </source>
</evidence>
<name>A0ACD5VK01_AVESA</name>
<sequence>MTMVLDAFACYVGHLLAQVAADEVGMMLGVSGEIDKMGDKLRDLKNFLADADRRNITDESVQEWVGQLKRAMYEAADILDLCQLKAMERVPSSTENAGCFNPLLFCLRNPFHAREIGTRIKALNKRLDNIKQRSAAFSFLNLGSYEDRQSSKVHVSHLGNSSRETSADFDRSGVVGEKIEEGTRALVAKILQTGKEVNNIMVVAIVGVGGIGKTTLAQKVFNDEAIQGDFSKKIWLSVNRNFSDAELLRRVIIEAKGDPGPAGNAKAALTRTLKDALIGHKTLLVMDDVWDCEAWEGALKIPLVNAAASGSRVLITTRDEGVAKGMRAILPYYHVDTLPPDDAWSLLKKQVSMQLDTTVLIKGISISLLLILCRLRMLPY</sequence>
<keyword evidence="2" id="KW-1185">Reference proteome</keyword>
<reference evidence="1" key="1">
    <citation type="submission" date="2021-05" db="EMBL/GenBank/DDBJ databases">
        <authorList>
            <person name="Scholz U."/>
            <person name="Mascher M."/>
            <person name="Fiebig A."/>
        </authorList>
    </citation>
    <scope>NUCLEOTIDE SEQUENCE [LARGE SCALE GENOMIC DNA]</scope>
</reference>
<accession>A0ACD5VK01</accession>
<reference evidence="1" key="2">
    <citation type="submission" date="2025-09" db="UniProtKB">
        <authorList>
            <consortium name="EnsemblPlants"/>
        </authorList>
    </citation>
    <scope>IDENTIFICATION</scope>
</reference>
<organism evidence="1 2">
    <name type="scientific">Avena sativa</name>
    <name type="common">Oat</name>
    <dbReference type="NCBI Taxonomy" id="4498"/>
    <lineage>
        <taxon>Eukaryota</taxon>
        <taxon>Viridiplantae</taxon>
        <taxon>Streptophyta</taxon>
        <taxon>Embryophyta</taxon>
        <taxon>Tracheophyta</taxon>
        <taxon>Spermatophyta</taxon>
        <taxon>Magnoliopsida</taxon>
        <taxon>Liliopsida</taxon>
        <taxon>Poales</taxon>
        <taxon>Poaceae</taxon>
        <taxon>BOP clade</taxon>
        <taxon>Pooideae</taxon>
        <taxon>Poodae</taxon>
        <taxon>Poeae</taxon>
        <taxon>Poeae Chloroplast Group 1 (Aveneae type)</taxon>
        <taxon>Aveninae</taxon>
        <taxon>Avena</taxon>
    </lineage>
</organism>